<keyword evidence="2" id="KW-1185">Reference proteome</keyword>
<dbReference type="Proteomes" id="UP001433268">
    <property type="component" value="Unassembled WGS sequence"/>
</dbReference>
<gene>
    <name evidence="1" type="ORF">PG997_009328</name>
</gene>
<dbReference type="EMBL" id="JAQQWN010000007">
    <property type="protein sequence ID" value="KAK8074665.1"/>
    <property type="molecule type" value="Genomic_DNA"/>
</dbReference>
<accession>A0ABR1VTT1</accession>
<organism evidence="1 2">
    <name type="scientific">Apiospora hydei</name>
    <dbReference type="NCBI Taxonomy" id="1337664"/>
    <lineage>
        <taxon>Eukaryota</taxon>
        <taxon>Fungi</taxon>
        <taxon>Dikarya</taxon>
        <taxon>Ascomycota</taxon>
        <taxon>Pezizomycotina</taxon>
        <taxon>Sordariomycetes</taxon>
        <taxon>Xylariomycetidae</taxon>
        <taxon>Amphisphaeriales</taxon>
        <taxon>Apiosporaceae</taxon>
        <taxon>Apiospora</taxon>
    </lineage>
</organism>
<protein>
    <submittedName>
        <fullName evidence="1">Uncharacterized protein</fullName>
    </submittedName>
</protein>
<dbReference type="RefSeq" id="XP_066665605.1">
    <property type="nucleotide sequence ID" value="XM_066813643.1"/>
</dbReference>
<reference evidence="1 2" key="1">
    <citation type="submission" date="2023-01" db="EMBL/GenBank/DDBJ databases">
        <title>Analysis of 21 Apiospora genomes using comparative genomics revels a genus with tremendous synthesis potential of carbohydrate active enzymes and secondary metabolites.</title>
        <authorList>
            <person name="Sorensen T."/>
        </authorList>
    </citation>
    <scope>NUCLEOTIDE SEQUENCE [LARGE SCALE GENOMIC DNA]</scope>
    <source>
        <strain evidence="1 2">CBS 114990</strain>
    </source>
</reference>
<name>A0ABR1VTT1_9PEZI</name>
<comment type="caution">
    <text evidence="1">The sequence shown here is derived from an EMBL/GenBank/DDBJ whole genome shotgun (WGS) entry which is preliminary data.</text>
</comment>
<dbReference type="GeneID" id="92046703"/>
<sequence>MARPLCQHRELVNGPSSAIYPKQKQNGKCCEPDMTTLLPGDVRLGVPSCRDPRSTWHIGIFRIAKDKDFTIRFPLMHPLAQFSSASREPACMDQSNLQSPRAPAIYLDADATGYLGIQLYIHD</sequence>
<proteinExistence type="predicted"/>
<evidence type="ECO:0000313" key="1">
    <source>
        <dbReference type="EMBL" id="KAK8074665.1"/>
    </source>
</evidence>
<evidence type="ECO:0000313" key="2">
    <source>
        <dbReference type="Proteomes" id="UP001433268"/>
    </source>
</evidence>